<name>A0A5D0CPR4_9BACL</name>
<dbReference type="Gene3D" id="3.40.30.10">
    <property type="entry name" value="Glutaredoxin"/>
    <property type="match status" value="2"/>
</dbReference>
<reference evidence="1 2" key="1">
    <citation type="submission" date="2019-08" db="EMBL/GenBank/DDBJ databases">
        <title>Genome sequencing of Paenibacillus faecis DSM 23593(T).</title>
        <authorList>
            <person name="Kook J.-K."/>
            <person name="Park S.-N."/>
            <person name="Lim Y.K."/>
        </authorList>
    </citation>
    <scope>NUCLEOTIDE SEQUENCE [LARGE SCALE GENOMIC DNA]</scope>
    <source>
        <strain evidence="1 2">DSM 23593</strain>
    </source>
</reference>
<dbReference type="Proteomes" id="UP000325218">
    <property type="component" value="Unassembled WGS sequence"/>
</dbReference>
<comment type="caution">
    <text evidence="1">The sequence shown here is derived from an EMBL/GenBank/DDBJ whole genome shotgun (WGS) entry which is preliminary data.</text>
</comment>
<gene>
    <name evidence="1" type="ORF">FRY98_14340</name>
</gene>
<protein>
    <recommendedName>
        <fullName evidence="3">Redoxin domain-containing protein</fullName>
    </recommendedName>
</protein>
<accession>A0A5D0CPR4</accession>
<proteinExistence type="predicted"/>
<dbReference type="SUPFAM" id="SSF52833">
    <property type="entry name" value="Thioredoxin-like"/>
    <property type="match status" value="2"/>
</dbReference>
<evidence type="ECO:0000313" key="1">
    <source>
        <dbReference type="EMBL" id="TYA11923.1"/>
    </source>
</evidence>
<dbReference type="InterPro" id="IPR036249">
    <property type="entry name" value="Thioredoxin-like_sf"/>
</dbReference>
<keyword evidence="2" id="KW-1185">Reference proteome</keyword>
<evidence type="ECO:0000313" key="2">
    <source>
        <dbReference type="Proteomes" id="UP000325218"/>
    </source>
</evidence>
<dbReference type="OrthoDB" id="2738084at2"/>
<organism evidence="1 2">
    <name type="scientific">Paenibacillus faecis</name>
    <dbReference type="NCBI Taxonomy" id="862114"/>
    <lineage>
        <taxon>Bacteria</taxon>
        <taxon>Bacillati</taxon>
        <taxon>Bacillota</taxon>
        <taxon>Bacilli</taxon>
        <taxon>Bacillales</taxon>
        <taxon>Paenibacillaceae</taxon>
        <taxon>Paenibacillus</taxon>
    </lineage>
</organism>
<dbReference type="AlphaFoldDB" id="A0A5D0CPR4"/>
<sequence>MRKTLDSLKTLFVSSRGKAQNTALTEGGIPRGGNVGDYLPLFKGRDQMGRKVRSETFPGRVTKLIFLSDSCASCIEVLKLLEHSPRTNHCLVIKGDPEPYSNADLEDISYEFPIFRSSRVVSVFGIQRVPTIVTVGAEGRIERVDELADPGQLGDHLEASSPGWPGRDQGLPVSMFPDSLSHEGKALEGARSVIRDQGPALGSFIPNREYVDRSGRVLSMHSIQGMKVLLFISMHCVRCLELVAELQEIQQPSVRFLLFSTGNDEDHQELDEFLQRKWPILALSPEQMESDFLIRTFPFVLVADEHQRICHKRTVYTSRELVELAGTRGGAASGYLKK</sequence>
<dbReference type="RefSeq" id="WP_148453006.1">
    <property type="nucleotide sequence ID" value="NZ_VSDO01000003.1"/>
</dbReference>
<dbReference type="EMBL" id="VSDO01000003">
    <property type="protein sequence ID" value="TYA11923.1"/>
    <property type="molecule type" value="Genomic_DNA"/>
</dbReference>
<evidence type="ECO:0008006" key="3">
    <source>
        <dbReference type="Google" id="ProtNLM"/>
    </source>
</evidence>